<evidence type="ECO:0000256" key="6">
    <source>
        <dbReference type="ARBA" id="ARBA00022679"/>
    </source>
</evidence>
<dbReference type="SUPFAM" id="SSF56747">
    <property type="entry name" value="Prim-pol domain"/>
    <property type="match status" value="1"/>
</dbReference>
<keyword evidence="4 13" id="KW-0240">DNA-directed RNA polymerase</keyword>
<evidence type="ECO:0000313" key="16">
    <source>
        <dbReference type="Proteomes" id="UP001356427"/>
    </source>
</evidence>
<keyword evidence="9" id="KW-0479">Metal-binding</keyword>
<evidence type="ECO:0000256" key="9">
    <source>
        <dbReference type="ARBA" id="ARBA00022723"/>
    </source>
</evidence>
<evidence type="ECO:0000256" key="2">
    <source>
        <dbReference type="ARBA" id="ARBA00001946"/>
    </source>
</evidence>
<name>A0AAN8L9A6_9TELE</name>
<feature type="compositionally biased region" description="Acidic residues" evidence="14">
    <location>
        <begin position="438"/>
        <end position="450"/>
    </location>
</feature>
<dbReference type="GO" id="GO:0005658">
    <property type="term" value="C:alpha DNA polymerase:primase complex"/>
    <property type="evidence" value="ECO:0007669"/>
    <property type="project" value="UniProtKB-ARBA"/>
</dbReference>
<dbReference type="GO" id="GO:0003899">
    <property type="term" value="F:DNA-directed RNA polymerase activity"/>
    <property type="evidence" value="ECO:0007669"/>
    <property type="project" value="InterPro"/>
</dbReference>
<sequence length="499" mass="58026">MPTAVKPHRLFCVVSGNSGLLSEFHARSNVSQTTAVYSRLSTFLTVSYCFNLNLDICIITSEMPAADYDQASLPDLLPLYYRRLFPFSQYYRWLNYGGVTKNYFQNREFSFTLKDDIYVRYQSFSTQNELEKEMQKMNPYKIDVGAVYSHRPNQHNTVKSGSFQALEKELVFDIDMTDYDDVRSCCSAADICPKCWTLMTIAIRILDRALRDDFGFRHCLWVYSGRRGVHCWVCDEAARKLSVAARSAVSEYLSLVKGGEETVRKVVLSDPIHPFINESLKVVEHYFPQYAVVGQDILGSKEAADKVLALVPEDILLLSANFYYMTQYEIKELLQYFQTEKNPEKRWGRLKTLVQNKRTTAKGHYFEKEIMLQYCYPRLDVNVSKGVNHLLKSPFSVHPKTGRISVPIDLRELDRFDPFDVPTISLICEELDRPKTAEEEEEKEDTDENEREAGERRKRRDYKQTSLAKYVKLFDQFLEGMARSWKGEHLKKSDLQKDF</sequence>
<comment type="caution">
    <text evidence="15">The sequence shown here is derived from an EMBL/GenBank/DDBJ whole genome shotgun (WGS) entry which is preliminary data.</text>
</comment>
<evidence type="ECO:0000256" key="1">
    <source>
        <dbReference type="ARBA" id="ARBA00001936"/>
    </source>
</evidence>
<keyword evidence="16" id="KW-1185">Reference proteome</keyword>
<keyword evidence="10" id="KW-0862">Zinc</keyword>
<protein>
    <recommendedName>
        <fullName evidence="13">DNA primase</fullName>
        <ecNumber evidence="13">2.7.7.-</ecNumber>
    </recommendedName>
</protein>
<reference evidence="15 16" key="1">
    <citation type="submission" date="2021-04" db="EMBL/GenBank/DDBJ databases">
        <authorList>
            <person name="De Guttry C."/>
            <person name="Zahm M."/>
            <person name="Klopp C."/>
            <person name="Cabau C."/>
            <person name="Louis A."/>
            <person name="Berthelot C."/>
            <person name="Parey E."/>
            <person name="Roest Crollius H."/>
            <person name="Montfort J."/>
            <person name="Robinson-Rechavi M."/>
            <person name="Bucao C."/>
            <person name="Bouchez O."/>
            <person name="Gislard M."/>
            <person name="Lluch J."/>
            <person name="Milhes M."/>
            <person name="Lampietro C."/>
            <person name="Lopez Roques C."/>
            <person name="Donnadieu C."/>
            <person name="Braasch I."/>
            <person name="Desvignes T."/>
            <person name="Postlethwait J."/>
            <person name="Bobe J."/>
            <person name="Wedekind C."/>
            <person name="Guiguen Y."/>
        </authorList>
    </citation>
    <scope>NUCLEOTIDE SEQUENCE [LARGE SCALE GENOMIC DNA]</scope>
    <source>
        <strain evidence="15">Cs_M1</strain>
        <tissue evidence="15">Blood</tissue>
    </source>
</reference>
<dbReference type="Pfam" id="PF01896">
    <property type="entry name" value="DNA_primase_S"/>
    <property type="match status" value="1"/>
</dbReference>
<dbReference type="FunFam" id="3.90.920.10:FF:000001">
    <property type="entry name" value="DNA primase"/>
    <property type="match status" value="1"/>
</dbReference>
<keyword evidence="11" id="KW-0804">Transcription</keyword>
<evidence type="ECO:0000256" key="12">
    <source>
        <dbReference type="ARBA" id="ARBA00044677"/>
    </source>
</evidence>
<dbReference type="NCBIfam" id="TIGR00335">
    <property type="entry name" value="primase_sml"/>
    <property type="match status" value="1"/>
</dbReference>
<dbReference type="GO" id="GO:0006269">
    <property type="term" value="P:DNA replication, synthesis of primer"/>
    <property type="evidence" value="ECO:0007669"/>
    <property type="project" value="UniProtKB-KW"/>
</dbReference>
<dbReference type="EC" id="2.7.7.-" evidence="13"/>
<dbReference type="GO" id="GO:0046872">
    <property type="term" value="F:metal ion binding"/>
    <property type="evidence" value="ECO:0007669"/>
    <property type="project" value="UniProtKB-KW"/>
</dbReference>
<evidence type="ECO:0000256" key="10">
    <source>
        <dbReference type="ARBA" id="ARBA00022833"/>
    </source>
</evidence>
<evidence type="ECO:0000256" key="5">
    <source>
        <dbReference type="ARBA" id="ARBA00022515"/>
    </source>
</evidence>
<dbReference type="InterPro" id="IPR014052">
    <property type="entry name" value="DNA_primase_ssu_euk/arc"/>
</dbReference>
<dbReference type="AlphaFoldDB" id="A0AAN8L9A6"/>
<keyword evidence="5 13" id="KW-0639">Primosome</keyword>
<dbReference type="Proteomes" id="UP001356427">
    <property type="component" value="Unassembled WGS sequence"/>
</dbReference>
<comment type="similarity">
    <text evidence="3 13">Belongs to the eukaryotic-type primase small subunit family.</text>
</comment>
<evidence type="ECO:0000256" key="11">
    <source>
        <dbReference type="ARBA" id="ARBA00023163"/>
    </source>
</evidence>
<evidence type="ECO:0000256" key="14">
    <source>
        <dbReference type="SAM" id="MobiDB-lite"/>
    </source>
</evidence>
<evidence type="ECO:0000313" key="15">
    <source>
        <dbReference type="EMBL" id="KAK6307783.1"/>
    </source>
</evidence>
<keyword evidence="7" id="KW-0548">Nucleotidyltransferase</keyword>
<dbReference type="GO" id="GO:0006270">
    <property type="term" value="P:DNA replication initiation"/>
    <property type="evidence" value="ECO:0007669"/>
    <property type="project" value="UniProtKB-ARBA"/>
</dbReference>
<comment type="cofactor">
    <cofactor evidence="1">
        <name>Mn(2+)</name>
        <dbReference type="ChEBI" id="CHEBI:29035"/>
    </cofactor>
</comment>
<dbReference type="CDD" id="cd04860">
    <property type="entry name" value="AE_Prim_S"/>
    <property type="match status" value="1"/>
</dbReference>
<evidence type="ECO:0000256" key="4">
    <source>
        <dbReference type="ARBA" id="ARBA00022478"/>
    </source>
</evidence>
<keyword evidence="6 13" id="KW-0808">Transferase</keyword>
<accession>A0AAN8L9A6</accession>
<keyword evidence="8 13" id="KW-0235">DNA replication</keyword>
<dbReference type="Gene3D" id="3.90.920.10">
    <property type="entry name" value="DNA primase, PRIM domain"/>
    <property type="match status" value="1"/>
</dbReference>
<evidence type="ECO:0000256" key="8">
    <source>
        <dbReference type="ARBA" id="ARBA00022705"/>
    </source>
</evidence>
<feature type="region of interest" description="Disordered" evidence="14">
    <location>
        <begin position="432"/>
        <end position="462"/>
    </location>
</feature>
<organism evidence="15 16">
    <name type="scientific">Coregonus suidteri</name>
    <dbReference type="NCBI Taxonomy" id="861788"/>
    <lineage>
        <taxon>Eukaryota</taxon>
        <taxon>Metazoa</taxon>
        <taxon>Chordata</taxon>
        <taxon>Craniata</taxon>
        <taxon>Vertebrata</taxon>
        <taxon>Euteleostomi</taxon>
        <taxon>Actinopterygii</taxon>
        <taxon>Neopterygii</taxon>
        <taxon>Teleostei</taxon>
        <taxon>Protacanthopterygii</taxon>
        <taxon>Salmoniformes</taxon>
        <taxon>Salmonidae</taxon>
        <taxon>Coregoninae</taxon>
        <taxon>Coregonus</taxon>
    </lineage>
</organism>
<gene>
    <name evidence="15" type="ORF">J4Q44_G00210540</name>
</gene>
<dbReference type="PANTHER" id="PTHR10536">
    <property type="entry name" value="DNA PRIMASE SMALL SUBUNIT"/>
    <property type="match status" value="1"/>
</dbReference>
<comment type="cofactor">
    <cofactor evidence="2">
        <name>Mg(2+)</name>
        <dbReference type="ChEBI" id="CHEBI:18420"/>
    </cofactor>
</comment>
<dbReference type="EMBL" id="JAGTTL010000019">
    <property type="protein sequence ID" value="KAK6307783.1"/>
    <property type="molecule type" value="Genomic_DNA"/>
</dbReference>
<evidence type="ECO:0000256" key="13">
    <source>
        <dbReference type="RuleBase" id="RU003514"/>
    </source>
</evidence>
<comment type="catalytic activity">
    <reaction evidence="12">
        <text>ssDNA + n NTP = ssDNA/pppN(pN)n-1 hybrid + (n-1) diphosphate.</text>
        <dbReference type="EC" id="2.7.7.102"/>
    </reaction>
</comment>
<evidence type="ECO:0000256" key="3">
    <source>
        <dbReference type="ARBA" id="ARBA00009762"/>
    </source>
</evidence>
<evidence type="ECO:0000256" key="7">
    <source>
        <dbReference type="ARBA" id="ARBA00022695"/>
    </source>
</evidence>
<dbReference type="InterPro" id="IPR002755">
    <property type="entry name" value="DNA_primase_S"/>
</dbReference>
<proteinExistence type="inferred from homology"/>